<sequence length="107" mass="11298">MNHQNHAPSSTLACALTVSTAAITMLPSLASSVFGSRPFPLMVVVSCALFHLETILVACEITARISLVWTRFVPVVSNRLSPLLISGYNKDTTPAVQTAGGILSNNS</sequence>
<reference evidence="1 2" key="1">
    <citation type="journal article" date="2012" name="PLoS Pathog.">
        <title>Diverse lifestyles and strategies of plant pathogenesis encoded in the genomes of eighteen Dothideomycetes fungi.</title>
        <authorList>
            <person name="Ohm R.A."/>
            <person name="Feau N."/>
            <person name="Henrissat B."/>
            <person name="Schoch C.L."/>
            <person name="Horwitz B.A."/>
            <person name="Barry K.W."/>
            <person name="Condon B.J."/>
            <person name="Copeland A.C."/>
            <person name="Dhillon B."/>
            <person name="Glaser F."/>
            <person name="Hesse C.N."/>
            <person name="Kosti I."/>
            <person name="LaButti K."/>
            <person name="Lindquist E.A."/>
            <person name="Lucas S."/>
            <person name="Salamov A.A."/>
            <person name="Bradshaw R.E."/>
            <person name="Ciuffetti L."/>
            <person name="Hamelin R.C."/>
            <person name="Kema G.H.J."/>
            <person name="Lawrence C."/>
            <person name="Scott J.A."/>
            <person name="Spatafora J.W."/>
            <person name="Turgeon B.G."/>
            <person name="de Wit P.J.G.M."/>
            <person name="Zhong S."/>
            <person name="Goodwin S.B."/>
            <person name="Grigoriev I.V."/>
        </authorList>
    </citation>
    <scope>NUCLEOTIDE SEQUENCE [LARGE SCALE GENOMIC DNA]</scope>
    <source>
        <strain evidence="2">C5 / ATCC 48332 / race O</strain>
    </source>
</reference>
<dbReference type="EMBL" id="KB445573">
    <property type="protein sequence ID" value="EMD93814.1"/>
    <property type="molecule type" value="Genomic_DNA"/>
</dbReference>
<dbReference type="Proteomes" id="UP000016936">
    <property type="component" value="Unassembled WGS sequence"/>
</dbReference>
<evidence type="ECO:0000313" key="2">
    <source>
        <dbReference type="Proteomes" id="UP000016936"/>
    </source>
</evidence>
<evidence type="ECO:0000313" key="1">
    <source>
        <dbReference type="EMBL" id="EMD93814.1"/>
    </source>
</evidence>
<keyword evidence="2" id="KW-1185">Reference proteome</keyword>
<accession>M2U5K4</accession>
<gene>
    <name evidence="1" type="ORF">COCHEDRAFT_1020679</name>
</gene>
<reference evidence="2" key="2">
    <citation type="journal article" date="2013" name="PLoS Genet.">
        <title>Comparative genome structure, secondary metabolite, and effector coding capacity across Cochliobolus pathogens.</title>
        <authorList>
            <person name="Condon B.J."/>
            <person name="Leng Y."/>
            <person name="Wu D."/>
            <person name="Bushley K.E."/>
            <person name="Ohm R.A."/>
            <person name="Otillar R."/>
            <person name="Martin J."/>
            <person name="Schackwitz W."/>
            <person name="Grimwood J."/>
            <person name="MohdZainudin N."/>
            <person name="Xue C."/>
            <person name="Wang R."/>
            <person name="Manning V.A."/>
            <person name="Dhillon B."/>
            <person name="Tu Z.J."/>
            <person name="Steffenson B.J."/>
            <person name="Salamov A."/>
            <person name="Sun H."/>
            <person name="Lowry S."/>
            <person name="LaButti K."/>
            <person name="Han J."/>
            <person name="Copeland A."/>
            <person name="Lindquist E."/>
            <person name="Barry K."/>
            <person name="Schmutz J."/>
            <person name="Baker S.E."/>
            <person name="Ciuffetti L.M."/>
            <person name="Grigoriev I.V."/>
            <person name="Zhong S."/>
            <person name="Turgeon B.G."/>
        </authorList>
    </citation>
    <scope>NUCLEOTIDE SEQUENCE [LARGE SCALE GENOMIC DNA]</scope>
    <source>
        <strain evidence="2">C5 / ATCC 48332 / race O</strain>
    </source>
</reference>
<name>M2U5K4_COCH5</name>
<organism evidence="1 2">
    <name type="scientific">Cochliobolus heterostrophus (strain C5 / ATCC 48332 / race O)</name>
    <name type="common">Southern corn leaf blight fungus</name>
    <name type="synonym">Bipolaris maydis</name>
    <dbReference type="NCBI Taxonomy" id="701091"/>
    <lineage>
        <taxon>Eukaryota</taxon>
        <taxon>Fungi</taxon>
        <taxon>Dikarya</taxon>
        <taxon>Ascomycota</taxon>
        <taxon>Pezizomycotina</taxon>
        <taxon>Dothideomycetes</taxon>
        <taxon>Pleosporomycetidae</taxon>
        <taxon>Pleosporales</taxon>
        <taxon>Pleosporineae</taxon>
        <taxon>Pleosporaceae</taxon>
        <taxon>Bipolaris</taxon>
    </lineage>
</organism>
<proteinExistence type="predicted"/>
<protein>
    <submittedName>
        <fullName evidence="1">Uncharacterized protein</fullName>
    </submittedName>
</protein>
<dbReference type="HOGENOM" id="CLU_2209777_0_0_1"/>
<dbReference type="AlphaFoldDB" id="M2U5K4"/>